<dbReference type="EMBL" id="JACCBX010000010">
    <property type="protein sequence ID" value="NYE07657.1"/>
    <property type="molecule type" value="Genomic_DNA"/>
</dbReference>
<reference evidence="2" key="1">
    <citation type="submission" date="2020-07" db="EMBL/GenBank/DDBJ databases">
        <authorList>
            <person name="Partida-Martinez L."/>
            <person name="Huntemann M."/>
            <person name="Clum A."/>
            <person name="Wang J."/>
            <person name="Palaniappan K."/>
            <person name="Ritter S."/>
            <person name="Chen I.-M."/>
            <person name="Stamatis D."/>
            <person name="Reddy T."/>
            <person name="O'Malley R."/>
            <person name="Daum C."/>
            <person name="Shapiro N."/>
            <person name="Ivanova N."/>
            <person name="Kyrpides N."/>
            <person name="Woyke T."/>
        </authorList>
    </citation>
    <scope>NUCLEOTIDE SEQUENCE [LARGE SCALE GENOMIC DNA]</scope>
    <source>
        <strain evidence="2">AT2.8</strain>
    </source>
</reference>
<evidence type="ECO:0000313" key="1">
    <source>
        <dbReference type="EMBL" id="NYE07657.1"/>
    </source>
</evidence>
<organism evidence="1 2">
    <name type="scientific">Neobacillus niacini</name>
    <dbReference type="NCBI Taxonomy" id="86668"/>
    <lineage>
        <taxon>Bacteria</taxon>
        <taxon>Bacillati</taxon>
        <taxon>Bacillota</taxon>
        <taxon>Bacilli</taxon>
        <taxon>Bacillales</taxon>
        <taxon>Bacillaceae</taxon>
        <taxon>Neobacillus</taxon>
    </lineage>
</organism>
<reference evidence="2" key="2">
    <citation type="submission" date="2020-08" db="EMBL/GenBank/DDBJ databases">
        <title>The Agave Microbiome: Exploring the role of microbial communities in plant adaptations to desert environments.</title>
        <authorList>
            <person name="Partida-Martinez L.P."/>
        </authorList>
    </citation>
    <scope>NUCLEOTIDE SEQUENCE [LARGE SCALE GENOMIC DNA]</scope>
    <source>
        <strain evidence="2">AT2.8</strain>
    </source>
</reference>
<protein>
    <submittedName>
        <fullName evidence="1">Uncharacterized protein</fullName>
    </submittedName>
</protein>
<comment type="caution">
    <text evidence="1">The sequence shown here is derived from an EMBL/GenBank/DDBJ whole genome shotgun (WGS) entry which is preliminary data.</text>
</comment>
<dbReference type="AlphaFoldDB" id="A0A852TJC0"/>
<name>A0A852TJC0_9BACI</name>
<accession>A0A852TJC0</accession>
<gene>
    <name evidence="1" type="ORF">F4694_004474</name>
</gene>
<dbReference type="Proteomes" id="UP000548423">
    <property type="component" value="Unassembled WGS sequence"/>
</dbReference>
<evidence type="ECO:0000313" key="2">
    <source>
        <dbReference type="Proteomes" id="UP000548423"/>
    </source>
</evidence>
<proteinExistence type="predicted"/>
<dbReference type="PROSITE" id="PS51257">
    <property type="entry name" value="PROKAR_LIPOPROTEIN"/>
    <property type="match status" value="1"/>
</dbReference>
<sequence>MKFFNAILIIILSMLILSACGKSNFRSESKETISAVKEALNEKAKKTNKKSGDINFYLPFGYEIEDESPNNIILKNGSKQYILFNNPQENKMSNVVYKSTVAQNKDLDINEQFKKSGQFGYLIIKKLDDDMNEMTIGIGGTKITTLIKTSSMKNEAAVMTQMVKSVLNDKK</sequence>